<keyword evidence="1" id="KW-0175">Coiled coil</keyword>
<evidence type="ECO:0000256" key="2">
    <source>
        <dbReference type="SAM" id="MobiDB-lite"/>
    </source>
</evidence>
<reference evidence="3 4" key="1">
    <citation type="submission" date="2024-02" db="EMBL/GenBank/DDBJ databases">
        <authorList>
            <person name="Chen Y."/>
            <person name="Shah S."/>
            <person name="Dougan E. K."/>
            <person name="Thang M."/>
            <person name="Chan C."/>
        </authorList>
    </citation>
    <scope>NUCLEOTIDE SEQUENCE [LARGE SCALE GENOMIC DNA]</scope>
</reference>
<proteinExistence type="predicted"/>
<keyword evidence="4" id="KW-1185">Reference proteome</keyword>
<dbReference type="PANTHER" id="PTHR23092:SF15">
    <property type="entry name" value="INACTIVE NON-CANONICAL POLY(A) RNA POLYMERASE PROTEIN TRF4-2-RELATED"/>
    <property type="match status" value="1"/>
</dbReference>
<sequence>MVSEHILGAHLEFAAFFFGMWQDPIGNKGQEDCSIYEWQSNGPVLVIPLLSVAGFGGRPPSSSLAEARHEVLDMRSLRTWEEMRRNNVKKAAEARARWEDDTYDDLMSRIDKARATRTKMYSKEGLKDTIEEGRRKRQRCFDQALEREAALLASIEEANRTAEERLQARREEIEAECERKAEESRVKFQERQIRIYVHTEEWVDKKLQDHAKFKARYDNSIQAGQDFMKARSKSAGDLCKQAEAKWKGNYARICAQREQNNSDLLARQEAARQRSEARAALKLKCANDIHSFREVKYKTWGELQKRRWEEIQRSRDAQTQALVFKIAEGQAKAKAQEKGRAEVAYQRQRIGADSLALNDRAKEGFIRIKAEPDERKIVKVMSELGFSMPKLADEASYWRHLIEDTSRGRKVRRHIEYEVTLREDPKVILPEPDEENRELRKFLPQTARFDQLCGWLAASQVEGAAVLPLSSLRAFGTKRVRQRRRSRGRILQKKETHYEPKPEAQRLAGSIDWERYKCDVKESGSSSGWLREEDAAIQEEDAERNAEQAERNASMRSMLKRRREAEAKDKVPEAEAPEAFMAVKAKAMRAKMVDEGQPPWFVPRPHIENSVLRLHEEILDFVDFMQHTREEVQARKKWVQSIKEDFNYSTGISVLEGGATFSKADRFPEKAKRQDRPGVQLCLESPLSTSMDLGAACFRMPVLRNLFHHGYHCVCHLMVSRSPAEVSMLCPLLIDPAHPVITDRFKLMQEQPVAFVPKPKTTNDGAVSQNGMLPSELERPLKRSRKTEVPPAPRIQANEDEGIPTFGFHEDVSQWDLE</sequence>
<protein>
    <submittedName>
        <fullName evidence="3">Uncharacterized protein</fullName>
    </submittedName>
</protein>
<accession>A0ABP0QJC9</accession>
<gene>
    <name evidence="3" type="ORF">CCMP2556_LOCUS42584</name>
</gene>
<evidence type="ECO:0000313" key="3">
    <source>
        <dbReference type="EMBL" id="CAK9088263.1"/>
    </source>
</evidence>
<dbReference type="EMBL" id="CAXAMN010024617">
    <property type="protein sequence ID" value="CAK9088263.1"/>
    <property type="molecule type" value="Genomic_DNA"/>
</dbReference>
<name>A0ABP0QJC9_9DINO</name>
<feature type="coiled-coil region" evidence="1">
    <location>
        <begin position="145"/>
        <end position="183"/>
    </location>
</feature>
<feature type="region of interest" description="Disordered" evidence="2">
    <location>
        <begin position="538"/>
        <end position="572"/>
    </location>
</feature>
<comment type="caution">
    <text evidence="3">The sequence shown here is derived from an EMBL/GenBank/DDBJ whole genome shotgun (WGS) entry which is preliminary data.</text>
</comment>
<dbReference type="PANTHER" id="PTHR23092">
    <property type="entry name" value="POLY(A) RNA POLYMERASE"/>
    <property type="match status" value="1"/>
</dbReference>
<organism evidence="3 4">
    <name type="scientific">Durusdinium trenchii</name>
    <dbReference type="NCBI Taxonomy" id="1381693"/>
    <lineage>
        <taxon>Eukaryota</taxon>
        <taxon>Sar</taxon>
        <taxon>Alveolata</taxon>
        <taxon>Dinophyceae</taxon>
        <taxon>Suessiales</taxon>
        <taxon>Symbiodiniaceae</taxon>
        <taxon>Durusdinium</taxon>
    </lineage>
</organism>
<feature type="region of interest" description="Disordered" evidence="2">
    <location>
        <begin position="756"/>
        <end position="818"/>
    </location>
</feature>
<evidence type="ECO:0000256" key="1">
    <source>
        <dbReference type="SAM" id="Coils"/>
    </source>
</evidence>
<dbReference type="Proteomes" id="UP001642484">
    <property type="component" value="Unassembled WGS sequence"/>
</dbReference>
<evidence type="ECO:0000313" key="4">
    <source>
        <dbReference type="Proteomes" id="UP001642484"/>
    </source>
</evidence>
<feature type="compositionally biased region" description="Basic and acidic residues" evidence="2">
    <location>
        <begin position="563"/>
        <end position="572"/>
    </location>
</feature>
<feature type="compositionally biased region" description="Polar residues" evidence="2">
    <location>
        <begin position="760"/>
        <end position="772"/>
    </location>
</feature>
<dbReference type="InterPro" id="IPR045862">
    <property type="entry name" value="Trf4-like"/>
</dbReference>